<feature type="binding site" evidence="9">
    <location>
        <position position="300"/>
    </location>
    <ligand>
        <name>D-dopa</name>
        <dbReference type="ChEBI" id="CHEBI:149689"/>
    </ligand>
</feature>
<dbReference type="GO" id="GO:0005737">
    <property type="term" value="C:cytoplasm"/>
    <property type="evidence" value="ECO:0007669"/>
    <property type="project" value="TreeGrafter"/>
</dbReference>
<evidence type="ECO:0000313" key="12">
    <source>
        <dbReference type="Proteomes" id="UP000247832"/>
    </source>
</evidence>
<dbReference type="SUPFAM" id="SSF51971">
    <property type="entry name" value="Nucleotide-binding domain"/>
    <property type="match status" value="1"/>
</dbReference>
<proteinExistence type="inferred from homology"/>
<dbReference type="InterPro" id="IPR006181">
    <property type="entry name" value="D-amino_acid_oxidase_CS"/>
</dbReference>
<dbReference type="AlphaFoldDB" id="A0A2V5LCC9"/>
<feature type="binding site" evidence="9">
    <location>
        <position position="274"/>
    </location>
    <ligand>
        <name>D-dopa</name>
        <dbReference type="ChEBI" id="CHEBI:149689"/>
    </ligand>
</feature>
<evidence type="ECO:0000256" key="3">
    <source>
        <dbReference type="ARBA" id="ARBA00022630"/>
    </source>
</evidence>
<accession>A0A2V5LCC9</accession>
<dbReference type="EMBL" id="QJVD01000003">
    <property type="protein sequence ID" value="PYI69048.1"/>
    <property type="molecule type" value="Genomic_DNA"/>
</dbReference>
<dbReference type="SUPFAM" id="SSF54373">
    <property type="entry name" value="FAD-linked reductases, C-terminal domain"/>
    <property type="match status" value="1"/>
</dbReference>
<feature type="domain" description="FAD dependent oxidoreductase" evidence="10">
    <location>
        <begin position="8"/>
        <end position="316"/>
    </location>
</feature>
<feature type="binding site" evidence="9">
    <location>
        <begin position="43"/>
        <end position="44"/>
    </location>
    <ligand>
        <name>FAD</name>
        <dbReference type="ChEBI" id="CHEBI:57692"/>
    </ligand>
</feature>
<comment type="catalytic activity">
    <reaction evidence="8">
        <text>a D-alpha-amino acid + O2 + H2O = a 2-oxocarboxylate + H2O2 + NH4(+)</text>
        <dbReference type="Rhea" id="RHEA:21816"/>
        <dbReference type="ChEBI" id="CHEBI:15377"/>
        <dbReference type="ChEBI" id="CHEBI:15379"/>
        <dbReference type="ChEBI" id="CHEBI:16240"/>
        <dbReference type="ChEBI" id="CHEBI:28938"/>
        <dbReference type="ChEBI" id="CHEBI:35179"/>
        <dbReference type="ChEBI" id="CHEBI:59871"/>
        <dbReference type="EC" id="1.4.3.3"/>
    </reaction>
    <physiologicalReaction direction="left-to-right" evidence="8">
        <dbReference type="Rhea" id="RHEA:21817"/>
    </physiologicalReaction>
</comment>
<feature type="binding site" evidence="9">
    <location>
        <position position="159"/>
    </location>
    <ligand>
        <name>FAD</name>
        <dbReference type="ChEBI" id="CHEBI:57692"/>
    </ligand>
</feature>
<dbReference type="PROSITE" id="PS00677">
    <property type="entry name" value="DAO"/>
    <property type="match status" value="1"/>
</dbReference>
<comment type="cofactor">
    <cofactor evidence="1 9">
        <name>FAD</name>
        <dbReference type="ChEBI" id="CHEBI:57692"/>
    </cofactor>
</comment>
<dbReference type="Gene3D" id="3.30.9.10">
    <property type="entry name" value="D-Amino Acid Oxidase, subunit A, domain 2"/>
    <property type="match status" value="1"/>
</dbReference>
<name>A0A2V5LCC9_9MICC</name>
<evidence type="ECO:0000256" key="2">
    <source>
        <dbReference type="ARBA" id="ARBA00006730"/>
    </source>
</evidence>
<gene>
    <name evidence="11" type="ORF">CVV68_04460</name>
</gene>
<dbReference type="Gene3D" id="3.40.50.720">
    <property type="entry name" value="NAD(P)-binding Rossmann-like Domain"/>
    <property type="match status" value="1"/>
</dbReference>
<dbReference type="Proteomes" id="UP000247832">
    <property type="component" value="Unassembled WGS sequence"/>
</dbReference>
<evidence type="ECO:0000256" key="9">
    <source>
        <dbReference type="PIRSR" id="PIRSR000189-1"/>
    </source>
</evidence>
<dbReference type="GO" id="GO:0003884">
    <property type="term" value="F:D-amino-acid oxidase activity"/>
    <property type="evidence" value="ECO:0007669"/>
    <property type="project" value="UniProtKB-EC"/>
</dbReference>
<evidence type="ECO:0000256" key="6">
    <source>
        <dbReference type="ARBA" id="ARBA00039101"/>
    </source>
</evidence>
<keyword evidence="12" id="KW-1185">Reference proteome</keyword>
<dbReference type="RefSeq" id="WP_110499796.1">
    <property type="nucleotide sequence ID" value="NZ_QJVD01000003.1"/>
</dbReference>
<protein>
    <recommendedName>
        <fullName evidence="7">D-amino-acid oxidase</fullName>
        <ecNumber evidence="6">1.4.3.3</ecNumber>
    </recommendedName>
</protein>
<comment type="similarity">
    <text evidence="2">Belongs to the DAMOX/DASOX family.</text>
</comment>
<dbReference type="InterPro" id="IPR023209">
    <property type="entry name" value="DAO"/>
</dbReference>
<evidence type="ECO:0000256" key="4">
    <source>
        <dbReference type="ARBA" id="ARBA00022827"/>
    </source>
</evidence>
<dbReference type="GO" id="GO:0019478">
    <property type="term" value="P:D-amino acid catabolic process"/>
    <property type="evidence" value="ECO:0007669"/>
    <property type="project" value="TreeGrafter"/>
</dbReference>
<dbReference type="PANTHER" id="PTHR11530:SF11">
    <property type="entry name" value="D-ASPARTATE OXIDASE"/>
    <property type="match status" value="1"/>
</dbReference>
<dbReference type="GO" id="GO:0071949">
    <property type="term" value="F:FAD binding"/>
    <property type="evidence" value="ECO:0007669"/>
    <property type="project" value="InterPro"/>
</dbReference>
<dbReference type="PANTHER" id="PTHR11530">
    <property type="entry name" value="D-AMINO ACID OXIDASE"/>
    <property type="match status" value="1"/>
</dbReference>
<evidence type="ECO:0000256" key="1">
    <source>
        <dbReference type="ARBA" id="ARBA00001974"/>
    </source>
</evidence>
<dbReference type="Pfam" id="PF01266">
    <property type="entry name" value="DAO"/>
    <property type="match status" value="1"/>
</dbReference>
<keyword evidence="4 9" id="KW-0274">FAD</keyword>
<dbReference type="InterPro" id="IPR006076">
    <property type="entry name" value="FAD-dep_OxRdtase"/>
</dbReference>
<comment type="caution">
    <text evidence="11">The sequence shown here is derived from an EMBL/GenBank/DDBJ whole genome shotgun (WGS) entry which is preliminary data.</text>
</comment>
<evidence type="ECO:0000256" key="8">
    <source>
        <dbReference type="ARBA" id="ARBA00049547"/>
    </source>
</evidence>
<evidence type="ECO:0000256" key="5">
    <source>
        <dbReference type="ARBA" id="ARBA00023002"/>
    </source>
</evidence>
<reference evidence="11 12" key="1">
    <citation type="submission" date="2018-05" db="EMBL/GenBank/DDBJ databases">
        <title>Genetic diversity of glacier-inhabiting Cryobacterium bacteria in China and description of Cryobacterium mengkeensis sp. nov. and Arthrobacter glacialis sp. nov.</title>
        <authorList>
            <person name="Liu Q."/>
            <person name="Xin Y.-H."/>
        </authorList>
    </citation>
    <scope>NUCLEOTIDE SEQUENCE [LARGE SCALE GENOMIC DNA]</scope>
    <source>
        <strain evidence="11 12">LI2</strain>
    </source>
</reference>
<organism evidence="11 12">
    <name type="scientific">Arthrobacter livingstonensis</name>
    <dbReference type="NCBI Taxonomy" id="670078"/>
    <lineage>
        <taxon>Bacteria</taxon>
        <taxon>Bacillati</taxon>
        <taxon>Actinomycetota</taxon>
        <taxon>Actinomycetes</taxon>
        <taxon>Micrococcales</taxon>
        <taxon>Micrococcaceae</taxon>
        <taxon>Arthrobacter</taxon>
    </lineage>
</organism>
<sequence>MRRGNDPILVIGAGVSGLTTAVCLAEAGCDVLVWTAEPPQRTTSAVAGAMWGPSFQEPAAKTLEWTAQSLVDFRQLALEPESGVHVATVLTAGDMPEPGELPPQVRLIPDLRPCASAELPVGFSTGSSATMPLIDMPRYLDYLLLRLERAGGMIELRTVDTLDEATQGAPVVVNCSGLGARVLAADQSLIPVFGQHVVLTNPGLDVAFMELSDSPEWTCYFPHRERVVCGGIRVPDRWDSSPDSDAAQRILERCRLAEPLLNDAEVVAVIAALRPDRPVVRVEAESLGNSRVVHNYGHGGSGVSLSWGCAREAAELAVA</sequence>
<evidence type="ECO:0000256" key="7">
    <source>
        <dbReference type="ARBA" id="ARBA00039751"/>
    </source>
</evidence>
<evidence type="ECO:0000259" key="10">
    <source>
        <dbReference type="Pfam" id="PF01266"/>
    </source>
</evidence>
<dbReference type="PIRSF" id="PIRSF000189">
    <property type="entry name" value="D-aa_oxidase"/>
    <property type="match status" value="1"/>
</dbReference>
<dbReference type="EC" id="1.4.3.3" evidence="6"/>
<keyword evidence="5" id="KW-0560">Oxidoreductase</keyword>
<keyword evidence="3" id="KW-0285">Flavoprotein</keyword>
<dbReference type="OrthoDB" id="246701at2"/>
<evidence type="ECO:0000313" key="11">
    <source>
        <dbReference type="EMBL" id="PYI69048.1"/>
    </source>
</evidence>